<accession>A0A6F9DHN6</accession>
<dbReference type="SUPFAM" id="SSF56436">
    <property type="entry name" value="C-type lectin-like"/>
    <property type="match status" value="1"/>
</dbReference>
<feature type="region of interest" description="Disordered" evidence="1">
    <location>
        <begin position="114"/>
        <end position="165"/>
    </location>
</feature>
<evidence type="ECO:0000256" key="1">
    <source>
        <dbReference type="SAM" id="MobiDB-lite"/>
    </source>
</evidence>
<dbReference type="InterPro" id="IPR016186">
    <property type="entry name" value="C-type_lectin-like/link_sf"/>
</dbReference>
<gene>
    <name evidence="2" type="primary">LOC100179247</name>
</gene>
<dbReference type="AlphaFoldDB" id="A0A6F9DHN6"/>
<dbReference type="Gene3D" id="3.10.100.10">
    <property type="entry name" value="Mannose-Binding Protein A, subunit A"/>
    <property type="match status" value="1"/>
</dbReference>
<evidence type="ECO:0000313" key="2">
    <source>
        <dbReference type="EMBL" id="CAB3262284.1"/>
    </source>
</evidence>
<dbReference type="InterPro" id="IPR016187">
    <property type="entry name" value="CTDL_fold"/>
</dbReference>
<dbReference type="EMBL" id="LR786636">
    <property type="protein sequence ID" value="CAB3262284.1"/>
    <property type="molecule type" value="mRNA"/>
</dbReference>
<sequence>MVDLRPILSRPRDVPYCLYIGAMRNTSTGLFQWNDGSDVTTTQWYMNEPNNFGGNENYSCLWATLIVLDYLVYGLMYRAHISPDRIVRNPFQQLRQLAQLERRHHQLLRQLPSSPLQQQTDQQPSLPQQTHQQLSLPQQTHQQPSLQQQTHQQLSLQQQSLNQLS</sequence>
<name>A0A6F9DHN6_9ASCI</name>
<protein>
    <submittedName>
        <fullName evidence="2">Uncharacterized protein LOC100179247</fullName>
    </submittedName>
</protein>
<proteinExistence type="evidence at transcript level"/>
<reference evidence="2" key="1">
    <citation type="submission" date="2020-04" db="EMBL/GenBank/DDBJ databases">
        <authorList>
            <person name="Neveu A P."/>
        </authorList>
    </citation>
    <scope>NUCLEOTIDE SEQUENCE</scope>
    <source>
        <tissue evidence="2">Whole embryo</tissue>
    </source>
</reference>
<organism evidence="2">
    <name type="scientific">Phallusia mammillata</name>
    <dbReference type="NCBI Taxonomy" id="59560"/>
    <lineage>
        <taxon>Eukaryota</taxon>
        <taxon>Metazoa</taxon>
        <taxon>Chordata</taxon>
        <taxon>Tunicata</taxon>
        <taxon>Ascidiacea</taxon>
        <taxon>Phlebobranchia</taxon>
        <taxon>Ascidiidae</taxon>
        <taxon>Phallusia</taxon>
    </lineage>
</organism>